<proteinExistence type="predicted"/>
<sequence length="114" mass="12887">MKTILKVVIMTLVIGSLFSFTAPTSLQDKVTVTAVYDGLEDYGYNFIVTKNGVENTITFQEIDETILKTYDLTSQEFVGKSFKVTYNVLTETMEDEFGNEEETEFLTIVSLVKL</sequence>
<reference evidence="2 3" key="1">
    <citation type="submission" date="2018-03" db="EMBL/GenBank/DDBJ databases">
        <title>Mesoflavibacter sp. HG37 and Mesoflavibacter sp. HG96 sp.nov., two marine bacteria isolated from seawater of Western Pacific Ocean.</title>
        <authorList>
            <person name="Cheng H."/>
            <person name="Wu Y.-H."/>
            <person name="Guo L.-L."/>
            <person name="Xu X.-W."/>
        </authorList>
    </citation>
    <scope>NUCLEOTIDE SEQUENCE [LARGE SCALE GENOMIC DNA]</scope>
    <source>
        <strain evidence="2 3">KCTC 32269</strain>
    </source>
</reference>
<feature type="chain" id="PRO_5015573863" evidence="1">
    <location>
        <begin position="22"/>
        <end position="114"/>
    </location>
</feature>
<dbReference type="EMBL" id="PXOQ01000007">
    <property type="protein sequence ID" value="PSG90677.1"/>
    <property type="molecule type" value="Genomic_DNA"/>
</dbReference>
<evidence type="ECO:0000313" key="2">
    <source>
        <dbReference type="EMBL" id="PSG90677.1"/>
    </source>
</evidence>
<dbReference type="Proteomes" id="UP000238426">
    <property type="component" value="Unassembled WGS sequence"/>
</dbReference>
<dbReference type="AlphaFoldDB" id="A0A2T1NE05"/>
<keyword evidence="3" id="KW-1185">Reference proteome</keyword>
<evidence type="ECO:0000256" key="1">
    <source>
        <dbReference type="SAM" id="SignalP"/>
    </source>
</evidence>
<accession>A0A2T1NE05</accession>
<name>A0A2T1NE05_9FLAO</name>
<dbReference type="OrthoDB" id="1450289at2"/>
<feature type="signal peptide" evidence="1">
    <location>
        <begin position="1"/>
        <end position="21"/>
    </location>
</feature>
<evidence type="ECO:0000313" key="3">
    <source>
        <dbReference type="Proteomes" id="UP000238426"/>
    </source>
</evidence>
<dbReference type="RefSeq" id="WP_106462818.1">
    <property type="nucleotide sequence ID" value="NZ_PXOQ01000007.1"/>
</dbReference>
<gene>
    <name evidence="2" type="ORF">C7H52_05195</name>
</gene>
<protein>
    <submittedName>
        <fullName evidence="2">Uncharacterized protein</fullName>
    </submittedName>
</protein>
<keyword evidence="1" id="KW-0732">Signal</keyword>
<comment type="caution">
    <text evidence="2">The sequence shown here is derived from an EMBL/GenBank/DDBJ whole genome shotgun (WGS) entry which is preliminary data.</text>
</comment>
<organism evidence="2 3">
    <name type="scientific">Aurantibacter aestuarii</name>
    <dbReference type="NCBI Taxonomy" id="1266046"/>
    <lineage>
        <taxon>Bacteria</taxon>
        <taxon>Pseudomonadati</taxon>
        <taxon>Bacteroidota</taxon>
        <taxon>Flavobacteriia</taxon>
        <taxon>Flavobacteriales</taxon>
        <taxon>Flavobacteriaceae</taxon>
        <taxon>Aurantibacter</taxon>
    </lineage>
</organism>